<dbReference type="Proteomes" id="UP000251937">
    <property type="component" value="Unassembled WGS sequence"/>
</dbReference>
<dbReference type="EMBL" id="UAVR01000014">
    <property type="protein sequence ID" value="SQA91404.1"/>
    <property type="molecule type" value="Genomic_DNA"/>
</dbReference>
<name>A0AAX2IP23_9FLAO</name>
<dbReference type="AlphaFoldDB" id="A0AAX2IP23"/>
<comment type="caution">
    <text evidence="1">The sequence shown here is derived from an EMBL/GenBank/DDBJ whole genome shotgun (WGS) entry which is preliminary data.</text>
</comment>
<gene>
    <name evidence="1" type="ORF">NCTC11212_03037</name>
</gene>
<organism evidence="1 2">
    <name type="scientific">Chryseobacterium balustinum</name>
    <dbReference type="NCBI Taxonomy" id="246"/>
    <lineage>
        <taxon>Bacteria</taxon>
        <taxon>Pseudomonadati</taxon>
        <taxon>Bacteroidota</taxon>
        <taxon>Flavobacteriia</taxon>
        <taxon>Flavobacteriales</taxon>
        <taxon>Weeksellaceae</taxon>
        <taxon>Chryseobacterium group</taxon>
        <taxon>Chryseobacterium</taxon>
    </lineage>
</organism>
<sequence>MTALQKAALVAKDDTILKYLVSLGANKTIKTEFDETAYDLASENESLKNNNVSIDFLK</sequence>
<dbReference type="InterPro" id="IPR036770">
    <property type="entry name" value="Ankyrin_rpt-contain_sf"/>
</dbReference>
<accession>A0AAX2IP23</accession>
<protein>
    <recommendedName>
        <fullName evidence="3">Ankyrin repeat domain-containing protein</fullName>
    </recommendedName>
</protein>
<evidence type="ECO:0000313" key="1">
    <source>
        <dbReference type="EMBL" id="SQA91404.1"/>
    </source>
</evidence>
<reference evidence="1 2" key="1">
    <citation type="submission" date="2018-06" db="EMBL/GenBank/DDBJ databases">
        <authorList>
            <consortium name="Pathogen Informatics"/>
            <person name="Doyle S."/>
        </authorList>
    </citation>
    <scope>NUCLEOTIDE SEQUENCE [LARGE SCALE GENOMIC DNA]</scope>
    <source>
        <strain evidence="1 2">NCTC11212</strain>
    </source>
</reference>
<dbReference type="SUPFAM" id="SSF48403">
    <property type="entry name" value="Ankyrin repeat"/>
    <property type="match status" value="1"/>
</dbReference>
<proteinExistence type="predicted"/>
<evidence type="ECO:0000313" key="2">
    <source>
        <dbReference type="Proteomes" id="UP000251937"/>
    </source>
</evidence>
<evidence type="ECO:0008006" key="3">
    <source>
        <dbReference type="Google" id="ProtNLM"/>
    </source>
</evidence>